<comment type="caution">
    <text evidence="11">The sequence shown here is derived from an EMBL/GenBank/DDBJ whole genome shotgun (WGS) entry which is preliminary data.</text>
</comment>
<dbReference type="InterPro" id="IPR027267">
    <property type="entry name" value="AH/BAR_dom_sf"/>
</dbReference>
<dbReference type="EMBL" id="VUJU01001065">
    <property type="protein sequence ID" value="KAF0766977.1"/>
    <property type="molecule type" value="Genomic_DNA"/>
</dbReference>
<dbReference type="SMART" id="SM00326">
    <property type="entry name" value="SH3"/>
    <property type="match status" value="2"/>
</dbReference>
<sequence length="990" mass="111356">MNRKLVLNNSKTIFDNKKCLLGNYVKFLKNLHSEQIAKLLLKNQNECDLLEDIRSFLIKKSSIEKSYSDALLKISVAFLNKKIANIPDIKTEGSEEKWNMWNVWRTVLEENETAAKARLEAIEVLQNQINDEAKALRAHKLQIAKKCTDHLALVQKELHSSVQDVDKTKKFYFDEEQSAHEVRDKAKDIEEKLKKKKGSFFQSITSLQKNSVKVSSRREVLEEKSSGARNDYLLSLAAANAHQTRYFLVDLQNVMTTMEHNVYEKVQEYLALLSKIELLTCTVVHNSFKKVRDQAQQLSREYNMQCVYLFYPVLKQHVQYQFEPCDGDSIDHITADHGGVVTILSQEAKRWATRIIRETNNIKENTRKLQVFQALRDSGQKNDPNDPNGPDLETKIESLKNSIRRSEIAKAKAESRIECLKNGDGNVNVEEWLADMGDINAELQRSNSTSSLPTDGGATSAMTSDYDSEDYGDGPSDSPVPSDQPQSSSQDEEDRPDSAEIDKDWALVEKERQRIEQLTAGWDDPTQVNWEETRDTEEKTMYPQTAPEEPEGPVYKCTALYSYTGQHPDELSIVENEQLEVFSVDSDNYGWSKARNYKGEVGYVPSNYLDIEQETCDPETHDTPTTYQLRSQISFSSVDYMVNDEATNQLQHCQSDEDVEAEEQSSEKSITTVWEKKDGGIIEIPSYCIALFDYDGNDPEELGMKEGQIIKVVDKTTHVDDGWWVGELGNKMGHFPSCLVKECYENGDLVPTPTSENGDSDFSNEDHPEFVTSGPPPPPPPVFTPPELPPTHLFPTQVIVTQPTPIGDHGPPGSFAPEIPPKSNEFSMVITQNQQEQYDTQFTEESSVTVPVNVPGVPQLFIENEDDGSGPPDAPPPPAPAPVSDGLGVAQIVITAATPMMEEPEKPFGQETETVETKAEHPSEEVQSESKSEEEHRMSVDSDYFPATIPEESEDDLKLLETDHHADTGLPPELEPGQLAKLHDLKESNA</sequence>
<comment type="subcellular location">
    <subcellularLocation>
        <location evidence="1">Cell projection</location>
    </subcellularLocation>
</comment>
<dbReference type="GO" id="GO:0007274">
    <property type="term" value="P:neuromuscular synaptic transmission"/>
    <property type="evidence" value="ECO:0007669"/>
    <property type="project" value="TreeGrafter"/>
</dbReference>
<dbReference type="PANTHER" id="PTHR15735">
    <property type="entry name" value="FCH AND DOUBLE SH3 DOMAINS PROTEIN"/>
    <property type="match status" value="1"/>
</dbReference>
<dbReference type="Gene3D" id="1.20.1270.60">
    <property type="entry name" value="Arfaptin homology (AH) domain/BAR domain"/>
    <property type="match status" value="1"/>
</dbReference>
<dbReference type="Pfam" id="PF07653">
    <property type="entry name" value="SH3_2"/>
    <property type="match status" value="1"/>
</dbReference>
<feature type="region of interest" description="Disordered" evidence="8">
    <location>
        <begin position="860"/>
        <end position="990"/>
    </location>
</feature>
<dbReference type="FunFam" id="1.20.1270.60:FF:000039">
    <property type="entry name" value="FCH and double SH3 domains protein"/>
    <property type="match status" value="1"/>
</dbReference>
<evidence type="ECO:0000256" key="4">
    <source>
        <dbReference type="ARBA" id="ARBA00023121"/>
    </source>
</evidence>
<evidence type="ECO:0000256" key="3">
    <source>
        <dbReference type="ARBA" id="ARBA00022737"/>
    </source>
</evidence>
<dbReference type="InterPro" id="IPR001452">
    <property type="entry name" value="SH3_domain"/>
</dbReference>
<keyword evidence="3" id="KW-0677">Repeat</keyword>
<feature type="domain" description="SH3" evidence="9">
    <location>
        <begin position="552"/>
        <end position="614"/>
    </location>
</feature>
<gene>
    <name evidence="11" type="ORF">FWK35_00005483</name>
</gene>
<feature type="compositionally biased region" description="Low complexity" evidence="8">
    <location>
        <begin position="475"/>
        <end position="489"/>
    </location>
</feature>
<protein>
    <submittedName>
        <fullName evidence="11">F-BAR and double SH3 domains protein 2</fullName>
    </submittedName>
</protein>
<dbReference type="GO" id="GO:0042995">
    <property type="term" value="C:cell projection"/>
    <property type="evidence" value="ECO:0007669"/>
    <property type="project" value="UniProtKB-SubCell"/>
</dbReference>
<dbReference type="CDD" id="cd11761">
    <property type="entry name" value="SH3_FCHSD_1"/>
    <property type="match status" value="1"/>
</dbReference>
<dbReference type="GO" id="GO:0031594">
    <property type="term" value="C:neuromuscular junction"/>
    <property type="evidence" value="ECO:0007669"/>
    <property type="project" value="TreeGrafter"/>
</dbReference>
<keyword evidence="5" id="KW-0966">Cell projection</keyword>
<dbReference type="PROSITE" id="PS51741">
    <property type="entry name" value="F_BAR"/>
    <property type="match status" value="1"/>
</dbReference>
<feature type="compositionally biased region" description="Basic and acidic residues" evidence="8">
    <location>
        <begin position="496"/>
        <end position="506"/>
    </location>
</feature>
<dbReference type="SUPFAM" id="SSF50044">
    <property type="entry name" value="SH3-domain"/>
    <property type="match status" value="2"/>
</dbReference>
<dbReference type="PRINTS" id="PR00452">
    <property type="entry name" value="SH3DOMAIN"/>
</dbReference>
<evidence type="ECO:0000256" key="2">
    <source>
        <dbReference type="ARBA" id="ARBA00022443"/>
    </source>
</evidence>
<dbReference type="OrthoDB" id="10065861at2759"/>
<evidence type="ECO:0000313" key="12">
    <source>
        <dbReference type="Proteomes" id="UP000478052"/>
    </source>
</evidence>
<evidence type="ECO:0000256" key="5">
    <source>
        <dbReference type="ARBA" id="ARBA00023273"/>
    </source>
</evidence>
<dbReference type="SMART" id="SM00055">
    <property type="entry name" value="FCH"/>
    <property type="match status" value="1"/>
</dbReference>
<dbReference type="InterPro" id="IPR001060">
    <property type="entry name" value="FCH_dom"/>
</dbReference>
<keyword evidence="7" id="KW-0175">Coiled coil</keyword>
<dbReference type="Proteomes" id="UP000478052">
    <property type="component" value="Unassembled WGS sequence"/>
</dbReference>
<name>A0A6G0Z875_APHCR</name>
<keyword evidence="2 6" id="KW-0728">SH3 domain</keyword>
<feature type="domain" description="F-BAR" evidence="10">
    <location>
        <begin position="25"/>
        <end position="303"/>
    </location>
</feature>
<feature type="compositionally biased region" description="Pro residues" evidence="8">
    <location>
        <begin position="872"/>
        <end position="881"/>
    </location>
</feature>
<dbReference type="InterPro" id="IPR035460">
    <property type="entry name" value="FCHSD_SH3_1"/>
</dbReference>
<dbReference type="InterPro" id="IPR036028">
    <property type="entry name" value="SH3-like_dom_sf"/>
</dbReference>
<dbReference type="AlphaFoldDB" id="A0A6G0Z875"/>
<evidence type="ECO:0000256" key="6">
    <source>
        <dbReference type="PROSITE-ProRule" id="PRU00192"/>
    </source>
</evidence>
<feature type="domain" description="SH3" evidence="9">
    <location>
        <begin position="683"/>
        <end position="745"/>
    </location>
</feature>
<dbReference type="SUPFAM" id="SSF103657">
    <property type="entry name" value="BAR/IMD domain-like"/>
    <property type="match status" value="1"/>
</dbReference>
<evidence type="ECO:0000256" key="8">
    <source>
        <dbReference type="SAM" id="MobiDB-lite"/>
    </source>
</evidence>
<feature type="compositionally biased region" description="Pro residues" evidence="8">
    <location>
        <begin position="774"/>
        <end position="785"/>
    </location>
</feature>
<dbReference type="GO" id="GO:0008289">
    <property type="term" value="F:lipid binding"/>
    <property type="evidence" value="ECO:0007669"/>
    <property type="project" value="UniProtKB-KW"/>
</dbReference>
<feature type="compositionally biased region" description="Basic and acidic residues" evidence="8">
    <location>
        <begin position="981"/>
        <end position="990"/>
    </location>
</feature>
<evidence type="ECO:0000259" key="9">
    <source>
        <dbReference type="PROSITE" id="PS50002"/>
    </source>
</evidence>
<feature type="region of interest" description="Disordered" evidence="8">
    <location>
        <begin position="445"/>
        <end position="506"/>
    </location>
</feature>
<organism evidence="11 12">
    <name type="scientific">Aphis craccivora</name>
    <name type="common">Cowpea aphid</name>
    <dbReference type="NCBI Taxonomy" id="307492"/>
    <lineage>
        <taxon>Eukaryota</taxon>
        <taxon>Metazoa</taxon>
        <taxon>Ecdysozoa</taxon>
        <taxon>Arthropoda</taxon>
        <taxon>Hexapoda</taxon>
        <taxon>Insecta</taxon>
        <taxon>Pterygota</taxon>
        <taxon>Neoptera</taxon>
        <taxon>Paraneoptera</taxon>
        <taxon>Hemiptera</taxon>
        <taxon>Sternorrhyncha</taxon>
        <taxon>Aphidomorpha</taxon>
        <taxon>Aphidoidea</taxon>
        <taxon>Aphididae</taxon>
        <taxon>Aphidini</taxon>
        <taxon>Aphis</taxon>
        <taxon>Aphis</taxon>
    </lineage>
</organism>
<dbReference type="GO" id="GO:0030833">
    <property type="term" value="P:regulation of actin filament polymerization"/>
    <property type="evidence" value="ECO:0007669"/>
    <property type="project" value="TreeGrafter"/>
</dbReference>
<evidence type="ECO:0000313" key="11">
    <source>
        <dbReference type="EMBL" id="KAF0766977.1"/>
    </source>
</evidence>
<evidence type="ECO:0000256" key="1">
    <source>
        <dbReference type="ARBA" id="ARBA00004316"/>
    </source>
</evidence>
<proteinExistence type="predicted"/>
<evidence type="ECO:0000256" key="7">
    <source>
        <dbReference type="PROSITE-ProRule" id="PRU01077"/>
    </source>
</evidence>
<feature type="region of interest" description="Disordered" evidence="8">
    <location>
        <begin position="750"/>
        <end position="785"/>
    </location>
</feature>
<feature type="region of interest" description="Disordered" evidence="8">
    <location>
        <begin position="375"/>
        <end position="399"/>
    </location>
</feature>
<evidence type="ECO:0000259" key="10">
    <source>
        <dbReference type="PROSITE" id="PS51741"/>
    </source>
</evidence>
<keyword evidence="12" id="KW-1185">Reference proteome</keyword>
<dbReference type="PROSITE" id="PS50002">
    <property type="entry name" value="SH3"/>
    <property type="match status" value="2"/>
</dbReference>
<reference evidence="11 12" key="1">
    <citation type="submission" date="2019-08" db="EMBL/GenBank/DDBJ databases">
        <title>Whole genome of Aphis craccivora.</title>
        <authorList>
            <person name="Voronova N.V."/>
            <person name="Shulinski R.S."/>
            <person name="Bandarenka Y.V."/>
            <person name="Zhorov D.G."/>
            <person name="Warner D."/>
        </authorList>
    </citation>
    <scope>NUCLEOTIDE SEQUENCE [LARGE SCALE GENOMIC DNA]</scope>
    <source>
        <strain evidence="11">180601</strain>
        <tissue evidence="11">Whole Body</tissue>
    </source>
</reference>
<dbReference type="PANTHER" id="PTHR15735:SF21">
    <property type="entry name" value="PROTEIN NERVOUS WRECK"/>
    <property type="match status" value="1"/>
</dbReference>
<feature type="compositionally biased region" description="Basic and acidic residues" evidence="8">
    <location>
        <begin position="915"/>
        <end position="940"/>
    </location>
</feature>
<accession>A0A6G0Z875</accession>
<dbReference type="GO" id="GO:0055037">
    <property type="term" value="C:recycling endosome"/>
    <property type="evidence" value="ECO:0007669"/>
    <property type="project" value="TreeGrafter"/>
</dbReference>
<dbReference type="Pfam" id="PF00018">
    <property type="entry name" value="SH3_1"/>
    <property type="match status" value="1"/>
</dbReference>
<dbReference type="Pfam" id="PF00611">
    <property type="entry name" value="FCH"/>
    <property type="match status" value="1"/>
</dbReference>
<dbReference type="InterPro" id="IPR031160">
    <property type="entry name" value="F_BAR_dom"/>
</dbReference>
<keyword evidence="4" id="KW-0446">Lipid-binding</keyword>
<dbReference type="Gene3D" id="2.30.30.40">
    <property type="entry name" value="SH3 Domains"/>
    <property type="match status" value="2"/>
</dbReference>
<feature type="compositionally biased region" description="Basic and acidic residues" evidence="8">
    <location>
        <begin position="956"/>
        <end position="967"/>
    </location>
</feature>